<evidence type="ECO:0000313" key="2">
    <source>
        <dbReference type="EMBL" id="SVA86932.1"/>
    </source>
</evidence>
<feature type="transmembrane region" description="Helical" evidence="1">
    <location>
        <begin position="73"/>
        <end position="92"/>
    </location>
</feature>
<keyword evidence="1" id="KW-1133">Transmembrane helix</keyword>
<accession>A0A381ZDJ8</accession>
<dbReference type="EMBL" id="UINC01020784">
    <property type="protein sequence ID" value="SVA86932.1"/>
    <property type="molecule type" value="Genomic_DNA"/>
</dbReference>
<name>A0A381ZDJ8_9ZZZZ</name>
<feature type="transmembrane region" description="Helical" evidence="1">
    <location>
        <begin position="239"/>
        <end position="259"/>
    </location>
</feature>
<feature type="transmembrane region" description="Helical" evidence="1">
    <location>
        <begin position="271"/>
        <end position="290"/>
    </location>
</feature>
<keyword evidence="1" id="KW-0472">Membrane</keyword>
<proteinExistence type="predicted"/>
<feature type="transmembrane region" description="Helical" evidence="1">
    <location>
        <begin position="136"/>
        <end position="154"/>
    </location>
</feature>
<keyword evidence="1" id="KW-0812">Transmembrane</keyword>
<feature type="transmembrane region" description="Helical" evidence="1">
    <location>
        <begin position="185"/>
        <end position="203"/>
    </location>
</feature>
<dbReference type="AlphaFoldDB" id="A0A381ZDJ8"/>
<gene>
    <name evidence="2" type="ORF">METZ01_LOCUS139786</name>
</gene>
<feature type="transmembrane region" description="Helical" evidence="1">
    <location>
        <begin position="160"/>
        <end position="178"/>
    </location>
</feature>
<sequence length="301" mass="33903">MSAYVIIGTFGWSSPASSEQAIGEVSRWCERVTTGIFREPSNALSNIAFMVAGVVMLKTLAGDSTETKNINQFHGFTPVSLLYAYSVIWLGAGSLLMHGTHTNWGASADNIGMVMFILIPWLFNVSQMGKWGINKFLLIYLVLVLIYGFGREIAGPRLGINLELFDISIGLWGISEVLYRYWSPFFRWVSGLVGFVVASAFGIFPSDMIADPLTYWWVVLFWVPAVFSGNRPEARRSYVPWFIAGVSVYMVAFSIWLTGRPNHPWCNPDSIIQAHAIWHLLSALATWFFFKFLRTEKRLSP</sequence>
<organism evidence="2">
    <name type="scientific">marine metagenome</name>
    <dbReference type="NCBI Taxonomy" id="408172"/>
    <lineage>
        <taxon>unclassified sequences</taxon>
        <taxon>metagenomes</taxon>
        <taxon>ecological metagenomes</taxon>
    </lineage>
</organism>
<reference evidence="2" key="1">
    <citation type="submission" date="2018-05" db="EMBL/GenBank/DDBJ databases">
        <authorList>
            <person name="Lanie J.A."/>
            <person name="Ng W.-L."/>
            <person name="Kazmierczak K.M."/>
            <person name="Andrzejewski T.M."/>
            <person name="Davidsen T.M."/>
            <person name="Wayne K.J."/>
            <person name="Tettelin H."/>
            <person name="Glass J.I."/>
            <person name="Rusch D."/>
            <person name="Podicherti R."/>
            <person name="Tsui H.-C.T."/>
            <person name="Winkler M.E."/>
        </authorList>
    </citation>
    <scope>NUCLEOTIDE SEQUENCE</scope>
</reference>
<feature type="transmembrane region" description="Helical" evidence="1">
    <location>
        <begin position="209"/>
        <end position="227"/>
    </location>
</feature>
<feature type="transmembrane region" description="Helical" evidence="1">
    <location>
        <begin position="104"/>
        <end position="124"/>
    </location>
</feature>
<protein>
    <recommendedName>
        <fullName evidence="3">Ceramidase</fullName>
    </recommendedName>
</protein>
<evidence type="ECO:0008006" key="3">
    <source>
        <dbReference type="Google" id="ProtNLM"/>
    </source>
</evidence>
<evidence type="ECO:0000256" key="1">
    <source>
        <dbReference type="SAM" id="Phobius"/>
    </source>
</evidence>